<evidence type="ECO:0000313" key="3">
    <source>
        <dbReference type="Proteomes" id="UP000003226"/>
    </source>
</evidence>
<feature type="region of interest" description="Disordered" evidence="1">
    <location>
        <begin position="1"/>
        <end position="27"/>
    </location>
</feature>
<keyword evidence="3" id="KW-1185">Reference proteome</keyword>
<dbReference type="STRING" id="1163407.UU7_11889"/>
<gene>
    <name evidence="2" type="ORF">UU7_11889</name>
</gene>
<dbReference type="AlphaFoldDB" id="I4VXP4"/>
<accession>I4VXP4</accession>
<evidence type="ECO:0000256" key="1">
    <source>
        <dbReference type="SAM" id="MobiDB-lite"/>
    </source>
</evidence>
<proteinExistence type="predicted"/>
<dbReference type="EMBL" id="AJXT01000037">
    <property type="protein sequence ID" value="EIL91985.1"/>
    <property type="molecule type" value="Genomic_DNA"/>
</dbReference>
<protein>
    <submittedName>
        <fullName evidence="2">Uncharacterized protein</fullName>
    </submittedName>
</protein>
<organism evidence="2 3">
    <name type="scientific">Rhodanobacter spathiphylli B39</name>
    <dbReference type="NCBI Taxonomy" id="1163407"/>
    <lineage>
        <taxon>Bacteria</taxon>
        <taxon>Pseudomonadati</taxon>
        <taxon>Pseudomonadota</taxon>
        <taxon>Gammaproteobacteria</taxon>
        <taxon>Lysobacterales</taxon>
        <taxon>Rhodanobacteraceae</taxon>
        <taxon>Rhodanobacter</taxon>
    </lineage>
</organism>
<dbReference type="RefSeq" id="WP_007808584.1">
    <property type="nucleotide sequence ID" value="NZ_AJXT01000037.1"/>
</dbReference>
<sequence>MSRQSLSREQLQQRAARRHTWQEAAARAPQIAPLFEPRSPTCRTLDRKLVLGDEALRMLRAPMHLGLGTYVEQLRFTGHHELARYAQQFHPSEMA</sequence>
<dbReference type="PATRIC" id="fig|1163407.3.peg.2384"/>
<reference evidence="2 3" key="1">
    <citation type="journal article" date="2012" name="J. Bacteriol.">
        <title>Genome sequences for six rhodanobacter strains, isolated from soils and the terrestrial subsurface, with variable denitrification capabilities.</title>
        <authorList>
            <person name="Kostka J.E."/>
            <person name="Green S.J."/>
            <person name="Rishishwar L."/>
            <person name="Prakash O."/>
            <person name="Katz L.S."/>
            <person name="Marino-Ramirez L."/>
            <person name="Jordan I.K."/>
            <person name="Munk C."/>
            <person name="Ivanova N."/>
            <person name="Mikhailova N."/>
            <person name="Watson D.B."/>
            <person name="Brown S.D."/>
            <person name="Palumbo A.V."/>
            <person name="Brooks S.C."/>
        </authorList>
    </citation>
    <scope>NUCLEOTIDE SEQUENCE [LARGE SCALE GENOMIC DNA]</scope>
    <source>
        <strain evidence="2 3">B39</strain>
    </source>
</reference>
<name>I4VXP4_9GAMM</name>
<comment type="caution">
    <text evidence="2">The sequence shown here is derived from an EMBL/GenBank/DDBJ whole genome shotgun (WGS) entry which is preliminary data.</text>
</comment>
<feature type="compositionally biased region" description="Low complexity" evidence="1">
    <location>
        <begin position="1"/>
        <end position="14"/>
    </location>
</feature>
<dbReference type="Proteomes" id="UP000003226">
    <property type="component" value="Unassembled WGS sequence"/>
</dbReference>
<evidence type="ECO:0000313" key="2">
    <source>
        <dbReference type="EMBL" id="EIL91985.1"/>
    </source>
</evidence>